<feature type="domain" description="ChrR-like cupin" evidence="1">
    <location>
        <begin position="22"/>
        <end position="118"/>
    </location>
</feature>
<keyword evidence="3" id="KW-1185">Reference proteome</keyword>
<evidence type="ECO:0000313" key="2">
    <source>
        <dbReference type="EMBL" id="RZS84425.1"/>
    </source>
</evidence>
<sequence length="133" mass="14623">MTQPHEQRSPARTSQPSNLRSRYVDAAAMAWHPTDFPGIDMKILYADADSGMSTILFRMAPGSVVPLHEHTALEQTYILSGRLVDDEGEVGPGGFVWRPGGNIHIARAPEGATFLSVFMKPNRFFGGAKFFTD</sequence>
<comment type="caution">
    <text evidence="2">The sequence shown here is derived from an EMBL/GenBank/DDBJ whole genome shotgun (WGS) entry which is preliminary data.</text>
</comment>
<dbReference type="InterPro" id="IPR011051">
    <property type="entry name" value="RmlC_Cupin_sf"/>
</dbReference>
<protein>
    <submittedName>
        <fullName evidence="2">ChrR-like anti-ECFsigma factor</fullName>
    </submittedName>
</protein>
<dbReference type="PANTHER" id="PTHR40112:SF1">
    <property type="entry name" value="H2HPP ISOMERASE"/>
    <property type="match status" value="1"/>
</dbReference>
<dbReference type="SUPFAM" id="SSF51182">
    <property type="entry name" value="RmlC-like cupins"/>
    <property type="match status" value="1"/>
</dbReference>
<dbReference type="PANTHER" id="PTHR40112">
    <property type="entry name" value="H2HPP ISOMERASE"/>
    <property type="match status" value="1"/>
</dbReference>
<dbReference type="RefSeq" id="WP_130355794.1">
    <property type="nucleotide sequence ID" value="NZ_SGXC01000001.1"/>
</dbReference>
<dbReference type="Proteomes" id="UP000292445">
    <property type="component" value="Unassembled WGS sequence"/>
</dbReference>
<evidence type="ECO:0000313" key="3">
    <source>
        <dbReference type="Proteomes" id="UP000292445"/>
    </source>
</evidence>
<accession>A0A4Q7NHH6</accession>
<dbReference type="InterPro" id="IPR014710">
    <property type="entry name" value="RmlC-like_jellyroll"/>
</dbReference>
<dbReference type="OrthoDB" id="345639at2"/>
<proteinExistence type="predicted"/>
<dbReference type="InterPro" id="IPR025979">
    <property type="entry name" value="ChrR-like_cupin_dom"/>
</dbReference>
<organism evidence="2 3">
    <name type="scientific">Pigmentiphaga kullae</name>
    <dbReference type="NCBI Taxonomy" id="151784"/>
    <lineage>
        <taxon>Bacteria</taxon>
        <taxon>Pseudomonadati</taxon>
        <taxon>Pseudomonadota</taxon>
        <taxon>Betaproteobacteria</taxon>
        <taxon>Burkholderiales</taxon>
        <taxon>Alcaligenaceae</taxon>
        <taxon>Pigmentiphaga</taxon>
    </lineage>
</organism>
<dbReference type="InterPro" id="IPR052535">
    <property type="entry name" value="Bacilysin_H2HPP_isomerase"/>
</dbReference>
<gene>
    <name evidence="2" type="ORF">EV675_0442</name>
</gene>
<dbReference type="AlphaFoldDB" id="A0A4Q7NHH6"/>
<dbReference type="Gene3D" id="2.60.120.10">
    <property type="entry name" value="Jelly Rolls"/>
    <property type="match status" value="1"/>
</dbReference>
<evidence type="ECO:0000259" key="1">
    <source>
        <dbReference type="Pfam" id="PF12973"/>
    </source>
</evidence>
<dbReference type="Pfam" id="PF12973">
    <property type="entry name" value="Cupin_7"/>
    <property type="match status" value="1"/>
</dbReference>
<reference evidence="2 3" key="1">
    <citation type="submission" date="2019-02" db="EMBL/GenBank/DDBJ databases">
        <title>Genomic Encyclopedia of Type Strains, Phase IV (KMG-IV): sequencing the most valuable type-strain genomes for metagenomic binning, comparative biology and taxonomic classification.</title>
        <authorList>
            <person name="Goeker M."/>
        </authorList>
    </citation>
    <scope>NUCLEOTIDE SEQUENCE [LARGE SCALE GENOMIC DNA]</scope>
    <source>
        <strain evidence="2 3">K24</strain>
    </source>
</reference>
<dbReference type="EMBL" id="SGXC01000001">
    <property type="protein sequence ID" value="RZS84425.1"/>
    <property type="molecule type" value="Genomic_DNA"/>
</dbReference>
<name>A0A4Q7NHH6_9BURK</name>